<dbReference type="InterPro" id="IPR036047">
    <property type="entry name" value="F-box-like_dom_sf"/>
</dbReference>
<dbReference type="PROSITE" id="PS50181">
    <property type="entry name" value="FBOX"/>
    <property type="match status" value="1"/>
</dbReference>
<dbReference type="Proteomes" id="UP000426265">
    <property type="component" value="Unassembled WGS sequence"/>
</dbReference>
<feature type="region of interest" description="Disordered" evidence="1">
    <location>
        <begin position="279"/>
        <end position="307"/>
    </location>
</feature>
<feature type="domain" description="F-box" evidence="2">
    <location>
        <begin position="24"/>
        <end position="71"/>
    </location>
</feature>
<dbReference type="PANTHER" id="PTHR38926:SF2">
    <property type="entry name" value="F-BOX_LRR-REPEAT PROTEIN 21-RELATED"/>
    <property type="match status" value="1"/>
</dbReference>
<dbReference type="Pfam" id="PF24758">
    <property type="entry name" value="LRR_At5g56370"/>
    <property type="match status" value="1"/>
</dbReference>
<reference evidence="3 4" key="1">
    <citation type="submission" date="2019-11" db="EMBL/GenBank/DDBJ databases">
        <authorList>
            <person name="Jiao W.-B."/>
            <person name="Schneeberger K."/>
        </authorList>
    </citation>
    <scope>NUCLEOTIDE SEQUENCE [LARGE SCALE GENOMIC DNA]</scope>
    <source>
        <strain evidence="4">cv. An-1</strain>
    </source>
</reference>
<proteinExistence type="predicted"/>
<dbReference type="SUPFAM" id="SSF52047">
    <property type="entry name" value="RNI-like"/>
    <property type="match status" value="1"/>
</dbReference>
<accession>A0A654FLL8</accession>
<evidence type="ECO:0000259" key="2">
    <source>
        <dbReference type="PROSITE" id="PS50181"/>
    </source>
</evidence>
<dbReference type="PANTHER" id="PTHR38926">
    <property type="entry name" value="F-BOX DOMAIN CONTAINING PROTEIN, EXPRESSED"/>
    <property type="match status" value="1"/>
</dbReference>
<feature type="compositionally biased region" description="Acidic residues" evidence="1">
    <location>
        <begin position="279"/>
        <end position="289"/>
    </location>
</feature>
<protein>
    <recommendedName>
        <fullName evidence="2">F-box domain-containing protein</fullName>
    </recommendedName>
</protein>
<evidence type="ECO:0000313" key="4">
    <source>
        <dbReference type="Proteomes" id="UP000426265"/>
    </source>
</evidence>
<evidence type="ECO:0000256" key="1">
    <source>
        <dbReference type="SAM" id="MobiDB-lite"/>
    </source>
</evidence>
<gene>
    <name evidence="3" type="ORF">AN1_LOCUS17176</name>
</gene>
<dbReference type="EMBL" id="CACRSJ010000109">
    <property type="protein sequence ID" value="VYS61747.1"/>
    <property type="molecule type" value="Genomic_DNA"/>
</dbReference>
<dbReference type="InterPro" id="IPR032675">
    <property type="entry name" value="LRR_dom_sf"/>
</dbReference>
<organism evidence="3 4">
    <name type="scientific">Arabidopsis thaliana</name>
    <name type="common">Mouse-ear cress</name>
    <dbReference type="NCBI Taxonomy" id="3702"/>
    <lineage>
        <taxon>Eukaryota</taxon>
        <taxon>Viridiplantae</taxon>
        <taxon>Streptophyta</taxon>
        <taxon>Embryophyta</taxon>
        <taxon>Tracheophyta</taxon>
        <taxon>Spermatophyta</taxon>
        <taxon>Magnoliopsida</taxon>
        <taxon>eudicotyledons</taxon>
        <taxon>Gunneridae</taxon>
        <taxon>Pentapetalae</taxon>
        <taxon>rosids</taxon>
        <taxon>malvids</taxon>
        <taxon>Brassicales</taxon>
        <taxon>Brassicaceae</taxon>
        <taxon>Camelineae</taxon>
        <taxon>Arabidopsis</taxon>
    </lineage>
</organism>
<dbReference type="Pfam" id="PF12937">
    <property type="entry name" value="F-box-like"/>
    <property type="match status" value="1"/>
</dbReference>
<dbReference type="ExpressionAtlas" id="A0A654FLL8">
    <property type="expression patterns" value="baseline and differential"/>
</dbReference>
<name>A0A654FLL8_ARATH</name>
<dbReference type="AlphaFoldDB" id="A0A654FLL8"/>
<dbReference type="Gene3D" id="3.80.10.10">
    <property type="entry name" value="Ribonuclease Inhibitor"/>
    <property type="match status" value="1"/>
</dbReference>
<sequence>MATSSSSPPLATSQLPVIKGEEKPSNWAELHPDLLSSILLRLSPLEILENARKVCRSWRRVSKDPLIWRRIDMRNLRRLYCIYAMEACCRHVVDLSQGGLLEFNIDQWRFQTTSLLNYMAERSSNLRRLRVKGGQITSVGIFEAIVKLPLLEELELLYCSIEEEHFKTIGQACPNLKTLKLVGFWSHLNESDNDALAIADTMPGLLHLQLISNGLTNIGLNAILDGCPHLECLDLRQCFNINLFGDVERQFLERIKDFRCPNDVLDDYNYVIFSDNGSIEDEKGEEEENYSYGSDDTEYGYRRSADF</sequence>
<evidence type="ECO:0000313" key="3">
    <source>
        <dbReference type="EMBL" id="VYS61747.1"/>
    </source>
</evidence>
<dbReference type="SUPFAM" id="SSF81383">
    <property type="entry name" value="F-box domain"/>
    <property type="match status" value="1"/>
</dbReference>
<dbReference type="InterPro" id="IPR055411">
    <property type="entry name" value="LRR_FXL15/At3g58940/PEG3-like"/>
</dbReference>
<dbReference type="InterPro" id="IPR001810">
    <property type="entry name" value="F-box_dom"/>
</dbReference>